<protein>
    <recommendedName>
        <fullName evidence="3">Alpha galactosidase C-terminal domain-containing protein</fullName>
    </recommendedName>
</protein>
<reference evidence="4 5" key="1">
    <citation type="journal article" date="2016" name="Nat. Biotechnol.">
        <title>Measurement of bacterial replication rates in microbial communities.</title>
        <authorList>
            <person name="Brown C.T."/>
            <person name="Olm M.R."/>
            <person name="Thomas B.C."/>
            <person name="Banfield J.F."/>
        </authorList>
    </citation>
    <scope>NUCLEOTIDE SEQUENCE [LARGE SCALE GENOMIC DNA]</scope>
    <source>
        <strain evidence="4">45_41</strain>
    </source>
</reference>
<sequence>MALTAGTVSLMAETKLEQGRWSIVNADDNTLTISFDGKEAIKNAYAEVTYRIAGTDVSGSISSASVSPSSVTIVPFEDEIGSGRALTRVYDDGRASMTHTLSLYDKAPYMIARVVVASDNEGEVIESNHMVAFATETRCQLPEGTSHRMIKVPFDNDGHGRYEVYDFSNEMTSHEVGCVFDATTKFGFVAGSVDHDKWKSGITIKGSYKRFIEKLELLSGYTSQLTRDYDWNTKTVIPHGYVKGAKAESARYMIGFFDDWRVGLETFAETCATITPPALWDGGNPMGWSTWGVMMNHVNTPAVKETAQWIKDNLFDLGFHDKNDQTVISLDSFCDGWGMTSSEISQLGNRFLSDGTYKEGLQTKQGLNMRLGLYGGMVIWDWTFGSQVSGTGIRDIPSYTWGDALLRYNGKEHHLFEGGQYCAIDPTHPAFYYNMDYTLSRWAAWKIKYIKMDFINAGICEGDSWYNPEITTGVMAYNYGMKIIYELAKKYDMYIVESMAPLFPYQWAHGRRSCCDRFSELGESEYVMNAMTWGWWTDRLYAVNDPDQLVLHKDGHNKGETEGENRVRVTTGMCTGAFIIGDSFSDKCVYTDDNGHAKGAVVAYPEASKARALKMFGNADINAYVRENTGSFRPVDGSSYTGSQQAAYVYMRDTPQYVYVAVFNFNKYIARNGSVLYESIGIEPSNVKEIKELWTGETVNGKTESFDYSVPAGDVRVFRLAKVVAGVDDIVVDRTARPSVSAVIAGNECVVSSSAEMASVALYDLSGRCVARVDDINHVQAVFDVNVQKGVYIVNALMADGSRLSAKITAR</sequence>
<dbReference type="InterPro" id="IPR017853">
    <property type="entry name" value="GH"/>
</dbReference>
<feature type="domain" description="Alpha galactosidase C-terminal" evidence="3">
    <location>
        <begin position="658"/>
        <end position="720"/>
    </location>
</feature>
<dbReference type="Proteomes" id="UP000186549">
    <property type="component" value="Unassembled WGS sequence"/>
</dbReference>
<keyword evidence="1" id="KW-0378">Hydrolase</keyword>
<dbReference type="Gene3D" id="2.60.40.1180">
    <property type="entry name" value="Golgi alpha-mannosidase II"/>
    <property type="match status" value="1"/>
</dbReference>
<evidence type="ECO:0000313" key="4">
    <source>
        <dbReference type="EMBL" id="OKZ32201.1"/>
    </source>
</evidence>
<dbReference type="InterPro" id="IPR041233">
    <property type="entry name" value="Melibiase_C"/>
</dbReference>
<name>A0A1Q6HZZ8_BACUN</name>
<evidence type="ECO:0000256" key="2">
    <source>
        <dbReference type="ARBA" id="ARBA00023295"/>
    </source>
</evidence>
<proteinExistence type="predicted"/>
<accession>A0A1Q6HZZ8</accession>
<dbReference type="AlphaFoldDB" id="A0A1Q6HZZ8"/>
<evidence type="ECO:0000259" key="3">
    <source>
        <dbReference type="Pfam" id="PF17801"/>
    </source>
</evidence>
<dbReference type="Gene3D" id="3.20.20.70">
    <property type="entry name" value="Aldolase class I"/>
    <property type="match status" value="1"/>
</dbReference>
<comment type="caution">
    <text evidence="4">The sequence shown here is derived from an EMBL/GenBank/DDBJ whole genome shotgun (WGS) entry which is preliminary data.</text>
</comment>
<dbReference type="SUPFAM" id="SSF51011">
    <property type="entry name" value="Glycosyl hydrolase domain"/>
    <property type="match status" value="1"/>
</dbReference>
<dbReference type="EMBL" id="MNQU01000235">
    <property type="protein sequence ID" value="OKZ32201.1"/>
    <property type="molecule type" value="Genomic_DNA"/>
</dbReference>
<evidence type="ECO:0000313" key="5">
    <source>
        <dbReference type="Proteomes" id="UP000186549"/>
    </source>
</evidence>
<dbReference type="InterPro" id="IPR013780">
    <property type="entry name" value="Glyco_hydro_b"/>
</dbReference>
<dbReference type="GO" id="GO:0016798">
    <property type="term" value="F:hydrolase activity, acting on glycosyl bonds"/>
    <property type="evidence" value="ECO:0007669"/>
    <property type="project" value="UniProtKB-KW"/>
</dbReference>
<keyword evidence="2" id="KW-0326">Glycosidase</keyword>
<organism evidence="4 5">
    <name type="scientific">Bacteroides uniformis</name>
    <dbReference type="NCBI Taxonomy" id="820"/>
    <lineage>
        <taxon>Bacteria</taxon>
        <taxon>Pseudomonadati</taxon>
        <taxon>Bacteroidota</taxon>
        <taxon>Bacteroidia</taxon>
        <taxon>Bacteroidales</taxon>
        <taxon>Bacteroidaceae</taxon>
        <taxon>Bacteroides</taxon>
    </lineage>
</organism>
<dbReference type="Pfam" id="PF17801">
    <property type="entry name" value="Melibiase_C"/>
    <property type="match status" value="1"/>
</dbReference>
<evidence type="ECO:0000256" key="1">
    <source>
        <dbReference type="ARBA" id="ARBA00022801"/>
    </source>
</evidence>
<dbReference type="InterPro" id="IPR013785">
    <property type="entry name" value="Aldolase_TIM"/>
</dbReference>
<dbReference type="SUPFAM" id="SSF51445">
    <property type="entry name" value="(Trans)glycosidases"/>
    <property type="match status" value="1"/>
</dbReference>
<gene>
    <name evidence="4" type="ORF">BHV79_10960</name>
</gene>